<feature type="region of interest" description="Disordered" evidence="1">
    <location>
        <begin position="66"/>
        <end position="89"/>
    </location>
</feature>
<evidence type="ECO:0000313" key="2">
    <source>
        <dbReference type="EMBL" id="KAG7389292.1"/>
    </source>
</evidence>
<name>A0A8T1W5Q5_9STRA</name>
<gene>
    <name evidence="2" type="ORF">PHYPSEUDO_010627</name>
</gene>
<sequence>MTLTKLNWMDGSKYMTCPYLSTAINITSITWAKVFRIGNRVSEGLLGWDVDSNRDERLLSTSLTSTSGRSTAVNPAAPPYRCGGEQQHDDVRKACLL</sequence>
<protein>
    <submittedName>
        <fullName evidence="2">Uncharacterized protein</fullName>
    </submittedName>
</protein>
<keyword evidence="3" id="KW-1185">Reference proteome</keyword>
<comment type="caution">
    <text evidence="2">The sequence shown here is derived from an EMBL/GenBank/DDBJ whole genome shotgun (WGS) entry which is preliminary data.</text>
</comment>
<accession>A0A8T1W5Q5</accession>
<dbReference type="EMBL" id="JAGDFM010000046">
    <property type="protein sequence ID" value="KAG7389292.1"/>
    <property type="molecule type" value="Genomic_DNA"/>
</dbReference>
<organism evidence="2 3">
    <name type="scientific">Phytophthora pseudosyringae</name>
    <dbReference type="NCBI Taxonomy" id="221518"/>
    <lineage>
        <taxon>Eukaryota</taxon>
        <taxon>Sar</taxon>
        <taxon>Stramenopiles</taxon>
        <taxon>Oomycota</taxon>
        <taxon>Peronosporomycetes</taxon>
        <taxon>Peronosporales</taxon>
        <taxon>Peronosporaceae</taxon>
        <taxon>Phytophthora</taxon>
    </lineage>
</organism>
<dbReference type="Proteomes" id="UP000694044">
    <property type="component" value="Unassembled WGS sequence"/>
</dbReference>
<proteinExistence type="predicted"/>
<evidence type="ECO:0000256" key="1">
    <source>
        <dbReference type="SAM" id="MobiDB-lite"/>
    </source>
</evidence>
<evidence type="ECO:0000313" key="3">
    <source>
        <dbReference type="Proteomes" id="UP000694044"/>
    </source>
</evidence>
<dbReference type="AlphaFoldDB" id="A0A8T1W5Q5"/>
<reference evidence="2" key="1">
    <citation type="submission" date="2021-02" db="EMBL/GenBank/DDBJ databases">
        <authorList>
            <person name="Palmer J.M."/>
        </authorList>
    </citation>
    <scope>NUCLEOTIDE SEQUENCE</scope>
    <source>
        <strain evidence="2">SCRP734</strain>
    </source>
</reference>